<gene>
    <name evidence="1" type="ORF">SERLA73DRAFT_184941</name>
</gene>
<dbReference type="InParanoid" id="F8Q3S4"/>
<name>F8Q3S4_SERL3</name>
<dbReference type="Proteomes" id="UP000008063">
    <property type="component" value="Unassembled WGS sequence"/>
</dbReference>
<sequence>MRILLNDRGRQSGCRKMIRGGDILRKWLFVNVDEIREIELWLWRSMEIRCRRHERRVHR</sequence>
<dbReference type="AlphaFoldDB" id="F8Q3S4"/>
<evidence type="ECO:0000313" key="1">
    <source>
        <dbReference type="EMBL" id="EGN96780.1"/>
    </source>
</evidence>
<organism evidence="2">
    <name type="scientific">Serpula lacrymans var. lacrymans (strain S7.3)</name>
    <name type="common">Dry rot fungus</name>
    <dbReference type="NCBI Taxonomy" id="936435"/>
    <lineage>
        <taxon>Eukaryota</taxon>
        <taxon>Fungi</taxon>
        <taxon>Dikarya</taxon>
        <taxon>Basidiomycota</taxon>
        <taxon>Agaricomycotina</taxon>
        <taxon>Agaricomycetes</taxon>
        <taxon>Agaricomycetidae</taxon>
        <taxon>Boletales</taxon>
        <taxon>Coniophorineae</taxon>
        <taxon>Serpulaceae</taxon>
        <taxon>Serpula</taxon>
    </lineage>
</organism>
<keyword evidence="2" id="KW-1185">Reference proteome</keyword>
<reference evidence="2" key="1">
    <citation type="journal article" date="2011" name="Science">
        <title>The plant cell wall-decomposing machinery underlies the functional diversity of forest fungi.</title>
        <authorList>
            <person name="Eastwood D.C."/>
            <person name="Floudas D."/>
            <person name="Binder M."/>
            <person name="Majcherczyk A."/>
            <person name="Schneider P."/>
            <person name="Aerts A."/>
            <person name="Asiegbu F.O."/>
            <person name="Baker S.E."/>
            <person name="Barry K."/>
            <person name="Bendiksby M."/>
            <person name="Blumentritt M."/>
            <person name="Coutinho P.M."/>
            <person name="Cullen D."/>
            <person name="de Vries R.P."/>
            <person name="Gathman A."/>
            <person name="Goodell B."/>
            <person name="Henrissat B."/>
            <person name="Ihrmark K."/>
            <person name="Kauserud H."/>
            <person name="Kohler A."/>
            <person name="LaButti K."/>
            <person name="Lapidus A."/>
            <person name="Lavin J.L."/>
            <person name="Lee Y.-H."/>
            <person name="Lindquist E."/>
            <person name="Lilly W."/>
            <person name="Lucas S."/>
            <person name="Morin E."/>
            <person name="Murat C."/>
            <person name="Oguiza J.A."/>
            <person name="Park J."/>
            <person name="Pisabarro A.G."/>
            <person name="Riley R."/>
            <person name="Rosling A."/>
            <person name="Salamov A."/>
            <person name="Schmidt O."/>
            <person name="Schmutz J."/>
            <person name="Skrede I."/>
            <person name="Stenlid J."/>
            <person name="Wiebenga A."/>
            <person name="Xie X."/>
            <person name="Kuees U."/>
            <person name="Hibbett D.S."/>
            <person name="Hoffmeister D."/>
            <person name="Hoegberg N."/>
            <person name="Martin F."/>
            <person name="Grigoriev I.V."/>
            <person name="Watkinson S.C."/>
        </authorList>
    </citation>
    <scope>NUCLEOTIDE SEQUENCE [LARGE SCALE GENOMIC DNA]</scope>
    <source>
        <strain evidence="2">strain S7.3</strain>
    </source>
</reference>
<dbReference type="EMBL" id="GL945483">
    <property type="protein sequence ID" value="EGN96780.1"/>
    <property type="molecule type" value="Genomic_DNA"/>
</dbReference>
<dbReference type="HOGENOM" id="CLU_2962293_0_0_1"/>
<accession>F8Q3S4</accession>
<evidence type="ECO:0000313" key="2">
    <source>
        <dbReference type="Proteomes" id="UP000008063"/>
    </source>
</evidence>
<protein>
    <submittedName>
        <fullName evidence="1">Uncharacterized protein</fullName>
    </submittedName>
</protein>
<proteinExistence type="predicted"/>